<keyword evidence="2" id="KW-1185">Reference proteome</keyword>
<dbReference type="AlphaFoldDB" id="A0AAV4WI38"/>
<accession>A0AAV4WI38</accession>
<protein>
    <submittedName>
        <fullName evidence="1">Uncharacterized protein</fullName>
    </submittedName>
</protein>
<reference evidence="1 2" key="1">
    <citation type="submission" date="2021-06" db="EMBL/GenBank/DDBJ databases">
        <title>Caerostris darwini draft genome.</title>
        <authorList>
            <person name="Kono N."/>
            <person name="Arakawa K."/>
        </authorList>
    </citation>
    <scope>NUCLEOTIDE SEQUENCE [LARGE SCALE GENOMIC DNA]</scope>
</reference>
<evidence type="ECO:0000313" key="1">
    <source>
        <dbReference type="EMBL" id="GIY81879.1"/>
    </source>
</evidence>
<evidence type="ECO:0000313" key="2">
    <source>
        <dbReference type="Proteomes" id="UP001054837"/>
    </source>
</evidence>
<sequence length="100" mass="11144">MSENSQVNVLVTDHKPSVNLQARPVITESHFEHCDKRSLDGWLETFRCNSRIMVMVLATSLLGFGAAFHHSAIANALEFEIESSEDHALSLVVEFCGAWL</sequence>
<organism evidence="1 2">
    <name type="scientific">Caerostris darwini</name>
    <dbReference type="NCBI Taxonomy" id="1538125"/>
    <lineage>
        <taxon>Eukaryota</taxon>
        <taxon>Metazoa</taxon>
        <taxon>Ecdysozoa</taxon>
        <taxon>Arthropoda</taxon>
        <taxon>Chelicerata</taxon>
        <taxon>Arachnida</taxon>
        <taxon>Araneae</taxon>
        <taxon>Araneomorphae</taxon>
        <taxon>Entelegynae</taxon>
        <taxon>Araneoidea</taxon>
        <taxon>Araneidae</taxon>
        <taxon>Caerostris</taxon>
    </lineage>
</organism>
<name>A0AAV4WI38_9ARAC</name>
<gene>
    <name evidence="1" type="ORF">CDAR_43171</name>
</gene>
<dbReference type="Proteomes" id="UP001054837">
    <property type="component" value="Unassembled WGS sequence"/>
</dbReference>
<comment type="caution">
    <text evidence="1">The sequence shown here is derived from an EMBL/GenBank/DDBJ whole genome shotgun (WGS) entry which is preliminary data.</text>
</comment>
<dbReference type="EMBL" id="BPLQ01014670">
    <property type="protein sequence ID" value="GIY81879.1"/>
    <property type="molecule type" value="Genomic_DNA"/>
</dbReference>
<proteinExistence type="predicted"/>